<reference evidence="1 2" key="1">
    <citation type="submission" date="2018-10" db="EMBL/GenBank/DDBJ databases">
        <title>Natrarchaeobius chitinivorans gen. nov., sp. nov., and Natrarchaeobius haloalkaliphilus sp. nov., alkaliphilic, chitin-utilizing haloarchaea from hypersaline alkaline lakes.</title>
        <authorList>
            <person name="Sorokin D.Y."/>
            <person name="Elcheninov A.G."/>
            <person name="Kostrikina N.A."/>
            <person name="Bale N.J."/>
            <person name="Sinninghe Damste J.S."/>
            <person name="Khijniak T.V."/>
            <person name="Kublanov I.V."/>
            <person name="Toshchakov S.V."/>
        </authorList>
    </citation>
    <scope>NUCLEOTIDE SEQUENCE [LARGE SCALE GENOMIC DNA]</scope>
    <source>
        <strain evidence="1 2">AArcht-Sl</strain>
    </source>
</reference>
<dbReference type="OrthoDB" id="18015at2157"/>
<dbReference type="InterPro" id="IPR007355">
    <property type="entry name" value="DUF424"/>
</dbReference>
<accession>A0A3N6P534</accession>
<evidence type="ECO:0000313" key="2">
    <source>
        <dbReference type="Proteomes" id="UP000273828"/>
    </source>
</evidence>
<name>A0A3N6P534_9EURY</name>
<sequence length="97" mass="10683">MIVHERETPEGLLVAICDDDVLGETFEEDDLSLTVTEEFYGGDETDERGVIDSLSRATVANIVGTQAVELAIEEGFIDEANVLEVDGTHHAQLLRMY</sequence>
<gene>
    <name evidence="1" type="ORF">EA462_02855</name>
</gene>
<dbReference type="AlphaFoldDB" id="A0A3N6P534"/>
<protein>
    <submittedName>
        <fullName evidence="1">DUF424 family protein</fullName>
    </submittedName>
</protein>
<dbReference type="Gene3D" id="3.30.1860.10">
    <property type="entry name" value="uncharacterized conserved protein from methanopyrus kandleri domain like"/>
    <property type="match status" value="1"/>
</dbReference>
<proteinExistence type="predicted"/>
<dbReference type="Proteomes" id="UP000273828">
    <property type="component" value="Unassembled WGS sequence"/>
</dbReference>
<comment type="caution">
    <text evidence="1">The sequence shown here is derived from an EMBL/GenBank/DDBJ whole genome shotgun (WGS) entry which is preliminary data.</text>
</comment>
<dbReference type="EMBL" id="REFY01000001">
    <property type="protein sequence ID" value="RQG93159.1"/>
    <property type="molecule type" value="Genomic_DNA"/>
</dbReference>
<dbReference type="RefSeq" id="WP_124177046.1">
    <property type="nucleotide sequence ID" value="NZ_REFY01000001.1"/>
</dbReference>
<dbReference type="Pfam" id="PF04242">
    <property type="entry name" value="DUF424"/>
    <property type="match status" value="1"/>
</dbReference>
<keyword evidence="2" id="KW-1185">Reference proteome</keyword>
<organism evidence="1 2">
    <name type="scientific">Natrarchaeobius halalkaliphilus</name>
    <dbReference type="NCBI Taxonomy" id="1679091"/>
    <lineage>
        <taxon>Archaea</taxon>
        <taxon>Methanobacteriati</taxon>
        <taxon>Methanobacteriota</taxon>
        <taxon>Stenosarchaea group</taxon>
        <taxon>Halobacteria</taxon>
        <taxon>Halobacteriales</taxon>
        <taxon>Natrialbaceae</taxon>
        <taxon>Natrarchaeobius</taxon>
    </lineage>
</organism>
<evidence type="ECO:0000313" key="1">
    <source>
        <dbReference type="EMBL" id="RQG93159.1"/>
    </source>
</evidence>